<evidence type="ECO:0000313" key="2">
    <source>
        <dbReference type="EMBL" id="KZV24661.1"/>
    </source>
</evidence>
<organism evidence="2 3">
    <name type="scientific">Dorcoceras hygrometricum</name>
    <dbReference type="NCBI Taxonomy" id="472368"/>
    <lineage>
        <taxon>Eukaryota</taxon>
        <taxon>Viridiplantae</taxon>
        <taxon>Streptophyta</taxon>
        <taxon>Embryophyta</taxon>
        <taxon>Tracheophyta</taxon>
        <taxon>Spermatophyta</taxon>
        <taxon>Magnoliopsida</taxon>
        <taxon>eudicotyledons</taxon>
        <taxon>Gunneridae</taxon>
        <taxon>Pentapetalae</taxon>
        <taxon>asterids</taxon>
        <taxon>lamiids</taxon>
        <taxon>Lamiales</taxon>
        <taxon>Gesneriaceae</taxon>
        <taxon>Didymocarpoideae</taxon>
        <taxon>Trichosporeae</taxon>
        <taxon>Loxocarpinae</taxon>
        <taxon>Dorcoceras</taxon>
    </lineage>
</organism>
<feature type="region of interest" description="Disordered" evidence="1">
    <location>
        <begin position="1"/>
        <end position="31"/>
    </location>
</feature>
<name>A0A2Z7ARW8_9LAMI</name>
<gene>
    <name evidence="2" type="ORF">F511_35750</name>
</gene>
<sequence length="82" mass="9026">MSSPDSSVVRRVAESLDSPSPSGVKNEDDEGFNGCLAQFRANGYSEEEHPDLFLDVEQDLADMLEDEDSEERSSSREEAPTS</sequence>
<keyword evidence="3" id="KW-1185">Reference proteome</keyword>
<accession>A0A2Z7ARW8</accession>
<dbReference type="AlphaFoldDB" id="A0A2Z7ARW8"/>
<proteinExistence type="predicted"/>
<evidence type="ECO:0000256" key="1">
    <source>
        <dbReference type="SAM" id="MobiDB-lite"/>
    </source>
</evidence>
<dbReference type="Proteomes" id="UP000250235">
    <property type="component" value="Unassembled WGS sequence"/>
</dbReference>
<dbReference type="EMBL" id="KV012553">
    <property type="protein sequence ID" value="KZV24661.1"/>
    <property type="molecule type" value="Genomic_DNA"/>
</dbReference>
<feature type="compositionally biased region" description="Basic and acidic residues" evidence="1">
    <location>
        <begin position="71"/>
        <end position="82"/>
    </location>
</feature>
<protein>
    <submittedName>
        <fullName evidence="2">Uncharacterized protein</fullName>
    </submittedName>
</protein>
<feature type="compositionally biased region" description="Acidic residues" evidence="1">
    <location>
        <begin position="57"/>
        <end position="70"/>
    </location>
</feature>
<reference evidence="2 3" key="1">
    <citation type="journal article" date="2015" name="Proc. Natl. Acad. Sci. U.S.A.">
        <title>The resurrection genome of Boea hygrometrica: A blueprint for survival of dehydration.</title>
        <authorList>
            <person name="Xiao L."/>
            <person name="Yang G."/>
            <person name="Zhang L."/>
            <person name="Yang X."/>
            <person name="Zhao S."/>
            <person name="Ji Z."/>
            <person name="Zhou Q."/>
            <person name="Hu M."/>
            <person name="Wang Y."/>
            <person name="Chen M."/>
            <person name="Xu Y."/>
            <person name="Jin H."/>
            <person name="Xiao X."/>
            <person name="Hu G."/>
            <person name="Bao F."/>
            <person name="Hu Y."/>
            <person name="Wan P."/>
            <person name="Li L."/>
            <person name="Deng X."/>
            <person name="Kuang T."/>
            <person name="Xiang C."/>
            <person name="Zhu J.K."/>
            <person name="Oliver M.J."/>
            <person name="He Y."/>
        </authorList>
    </citation>
    <scope>NUCLEOTIDE SEQUENCE [LARGE SCALE GENOMIC DNA]</scope>
    <source>
        <strain evidence="3">cv. XS01</strain>
    </source>
</reference>
<evidence type="ECO:0000313" key="3">
    <source>
        <dbReference type="Proteomes" id="UP000250235"/>
    </source>
</evidence>
<feature type="region of interest" description="Disordered" evidence="1">
    <location>
        <begin position="57"/>
        <end position="82"/>
    </location>
</feature>